<sequence length="193" mass="21302">MNKSLALLIILIFCNACQNESASKEEVQNVLAENLKSNFITDGFDFPVGKPEGEGYYDAQHFGENGHLGEDWNGNGGGDTDLGDPVYAVANGKVSFAEDLKGGWGKVVRIIHTLPSGEQVESLYAHFDEIFVQLDEEIKKGQKIGTIGTADGQYKAHLHFEIREKIGMPLGKGYSEKIDGYVNPSKFIYRNRN</sequence>
<evidence type="ECO:0000313" key="2">
    <source>
        <dbReference type="EMBL" id="MBA5629189.1"/>
    </source>
</evidence>
<evidence type="ECO:0000313" key="3">
    <source>
        <dbReference type="Proteomes" id="UP000552241"/>
    </source>
</evidence>
<dbReference type="Pfam" id="PF01551">
    <property type="entry name" value="Peptidase_M23"/>
    <property type="match status" value="1"/>
</dbReference>
<dbReference type="InterPro" id="IPR011055">
    <property type="entry name" value="Dup_hybrid_motif"/>
</dbReference>
<accession>A0A838ZSA1</accession>
<dbReference type="Proteomes" id="UP000552241">
    <property type="component" value="Unassembled WGS sequence"/>
</dbReference>
<evidence type="ECO:0000259" key="1">
    <source>
        <dbReference type="Pfam" id="PF01551"/>
    </source>
</evidence>
<dbReference type="InterPro" id="IPR050570">
    <property type="entry name" value="Cell_wall_metabolism_enzyme"/>
</dbReference>
<feature type="domain" description="M23ase beta-sheet core" evidence="1">
    <location>
        <begin position="81"/>
        <end position="165"/>
    </location>
</feature>
<reference evidence="2 3" key="1">
    <citation type="submission" date="2020-07" db="EMBL/GenBank/DDBJ databases">
        <title>Moheibacter lacus sp. nov., a member of the family Flavobacteriaceae isolated from freshwater lake sediment.</title>
        <authorList>
            <person name="Liu Y."/>
        </authorList>
    </citation>
    <scope>NUCLEOTIDE SEQUENCE [LARGE SCALE GENOMIC DNA]</scope>
    <source>
        <strain evidence="2 3">BDHS18</strain>
    </source>
</reference>
<dbReference type="EMBL" id="JACDZE010000001">
    <property type="protein sequence ID" value="MBA5629189.1"/>
    <property type="molecule type" value="Genomic_DNA"/>
</dbReference>
<dbReference type="InterPro" id="IPR016047">
    <property type="entry name" value="M23ase_b-sheet_dom"/>
</dbReference>
<dbReference type="GO" id="GO:0004222">
    <property type="term" value="F:metalloendopeptidase activity"/>
    <property type="evidence" value="ECO:0007669"/>
    <property type="project" value="TreeGrafter"/>
</dbReference>
<dbReference type="RefSeq" id="WP_182042754.1">
    <property type="nucleotide sequence ID" value="NZ_JACDZE010000001.1"/>
</dbReference>
<dbReference type="CDD" id="cd12797">
    <property type="entry name" value="M23_peptidase"/>
    <property type="match status" value="1"/>
</dbReference>
<protein>
    <submittedName>
        <fullName evidence="2">M23 family metallopeptidase</fullName>
    </submittedName>
</protein>
<comment type="caution">
    <text evidence="2">The sequence shown here is derived from an EMBL/GenBank/DDBJ whole genome shotgun (WGS) entry which is preliminary data.</text>
</comment>
<keyword evidence="3" id="KW-1185">Reference proteome</keyword>
<proteinExistence type="predicted"/>
<dbReference type="SUPFAM" id="SSF51261">
    <property type="entry name" value="Duplicated hybrid motif"/>
    <property type="match status" value="1"/>
</dbReference>
<organism evidence="2 3">
    <name type="scientific">Moheibacter lacus</name>
    <dbReference type="NCBI Taxonomy" id="2745851"/>
    <lineage>
        <taxon>Bacteria</taxon>
        <taxon>Pseudomonadati</taxon>
        <taxon>Bacteroidota</taxon>
        <taxon>Flavobacteriia</taxon>
        <taxon>Flavobacteriales</taxon>
        <taxon>Weeksellaceae</taxon>
        <taxon>Moheibacter</taxon>
    </lineage>
</organism>
<dbReference type="AlphaFoldDB" id="A0A838ZSA1"/>
<dbReference type="PANTHER" id="PTHR21666:SF270">
    <property type="entry name" value="MUREIN HYDROLASE ACTIVATOR ENVC"/>
    <property type="match status" value="1"/>
</dbReference>
<dbReference type="PANTHER" id="PTHR21666">
    <property type="entry name" value="PEPTIDASE-RELATED"/>
    <property type="match status" value="1"/>
</dbReference>
<gene>
    <name evidence="2" type="ORF">HU137_05315</name>
</gene>
<dbReference type="Gene3D" id="2.70.70.10">
    <property type="entry name" value="Glucose Permease (Domain IIA)"/>
    <property type="match status" value="1"/>
</dbReference>
<name>A0A838ZSA1_9FLAO</name>